<feature type="compositionally biased region" description="Polar residues" evidence="2">
    <location>
        <begin position="794"/>
        <end position="813"/>
    </location>
</feature>
<feature type="region of interest" description="Disordered" evidence="2">
    <location>
        <begin position="982"/>
        <end position="1144"/>
    </location>
</feature>
<reference evidence="3" key="2">
    <citation type="journal article" date="2007" name="Science">
        <title>Draft genome sequence of the sexually transmitted pathogen Trichomonas vaginalis.</title>
        <authorList>
            <person name="Carlton J.M."/>
            <person name="Hirt R.P."/>
            <person name="Silva J.C."/>
            <person name="Delcher A.L."/>
            <person name="Schatz M."/>
            <person name="Zhao Q."/>
            <person name="Wortman J.R."/>
            <person name="Bidwell S.L."/>
            <person name="Alsmark U.C.M."/>
            <person name="Besteiro S."/>
            <person name="Sicheritz-Ponten T."/>
            <person name="Noel C.J."/>
            <person name="Dacks J.B."/>
            <person name="Foster P.G."/>
            <person name="Simillion C."/>
            <person name="Van de Peer Y."/>
            <person name="Miranda-Saavedra D."/>
            <person name="Barton G.J."/>
            <person name="Westrop G.D."/>
            <person name="Mueller S."/>
            <person name="Dessi D."/>
            <person name="Fiori P.L."/>
            <person name="Ren Q."/>
            <person name="Paulsen I."/>
            <person name="Zhang H."/>
            <person name="Bastida-Corcuera F.D."/>
            <person name="Simoes-Barbosa A."/>
            <person name="Brown M.T."/>
            <person name="Hayes R.D."/>
            <person name="Mukherjee M."/>
            <person name="Okumura C.Y."/>
            <person name="Schneider R."/>
            <person name="Smith A.J."/>
            <person name="Vanacova S."/>
            <person name="Villalvazo M."/>
            <person name="Haas B.J."/>
            <person name="Pertea M."/>
            <person name="Feldblyum T.V."/>
            <person name="Utterback T.R."/>
            <person name="Shu C.L."/>
            <person name="Osoegawa K."/>
            <person name="de Jong P.J."/>
            <person name="Hrdy I."/>
            <person name="Horvathova L."/>
            <person name="Zubacova Z."/>
            <person name="Dolezal P."/>
            <person name="Malik S.B."/>
            <person name="Logsdon J.M. Jr."/>
            <person name="Henze K."/>
            <person name="Gupta A."/>
            <person name="Wang C.C."/>
            <person name="Dunne R.L."/>
            <person name="Upcroft J.A."/>
            <person name="Upcroft P."/>
            <person name="White O."/>
            <person name="Salzberg S.L."/>
            <person name="Tang P."/>
            <person name="Chiu C.-H."/>
            <person name="Lee Y.-S."/>
            <person name="Embley T.M."/>
            <person name="Coombs G.H."/>
            <person name="Mottram J.C."/>
            <person name="Tachezy J."/>
            <person name="Fraser-Liggett C.M."/>
            <person name="Johnson P.J."/>
        </authorList>
    </citation>
    <scope>NUCLEOTIDE SEQUENCE [LARGE SCALE GENOMIC DNA]</scope>
    <source>
        <strain evidence="3">G3</strain>
    </source>
</reference>
<feature type="compositionally biased region" description="Polar residues" evidence="2">
    <location>
        <begin position="232"/>
        <end position="243"/>
    </location>
</feature>
<feature type="compositionally biased region" description="Basic and acidic residues" evidence="2">
    <location>
        <begin position="706"/>
        <end position="745"/>
    </location>
</feature>
<feature type="region of interest" description="Disordered" evidence="2">
    <location>
        <begin position="232"/>
        <end position="265"/>
    </location>
</feature>
<organism evidence="3 4">
    <name type="scientific">Trichomonas vaginalis (strain ATCC PRA-98 / G3)</name>
    <dbReference type="NCBI Taxonomy" id="412133"/>
    <lineage>
        <taxon>Eukaryota</taxon>
        <taxon>Metamonada</taxon>
        <taxon>Parabasalia</taxon>
        <taxon>Trichomonadida</taxon>
        <taxon>Trichomonadidae</taxon>
        <taxon>Trichomonas</taxon>
    </lineage>
</organism>
<feature type="region of interest" description="Disordered" evidence="2">
    <location>
        <begin position="283"/>
        <end position="755"/>
    </location>
</feature>
<keyword evidence="4" id="KW-1185">Reference proteome</keyword>
<feature type="compositionally biased region" description="Basic and acidic residues" evidence="2">
    <location>
        <begin position="433"/>
        <end position="443"/>
    </location>
</feature>
<dbReference type="EMBL" id="DS113448">
    <property type="protein sequence ID" value="EAY05456.1"/>
    <property type="molecule type" value="Genomic_DNA"/>
</dbReference>
<protein>
    <submittedName>
        <fullName evidence="3">Uncharacterized protein</fullName>
    </submittedName>
</protein>
<evidence type="ECO:0000256" key="1">
    <source>
        <dbReference type="SAM" id="Coils"/>
    </source>
</evidence>
<evidence type="ECO:0000313" key="4">
    <source>
        <dbReference type="Proteomes" id="UP000001542"/>
    </source>
</evidence>
<feature type="compositionally biased region" description="Polar residues" evidence="2">
    <location>
        <begin position="668"/>
        <end position="705"/>
    </location>
</feature>
<feature type="compositionally biased region" description="Polar residues" evidence="2">
    <location>
        <begin position="285"/>
        <end position="298"/>
    </location>
</feature>
<feature type="region of interest" description="Disordered" evidence="2">
    <location>
        <begin position="902"/>
        <end position="968"/>
    </location>
</feature>
<feature type="compositionally biased region" description="Basic and acidic residues" evidence="2">
    <location>
        <begin position="630"/>
        <end position="649"/>
    </location>
</feature>
<feature type="compositionally biased region" description="Basic and acidic residues" evidence="2">
    <location>
        <begin position="246"/>
        <end position="260"/>
    </location>
</feature>
<dbReference type="InParanoid" id="A2EPE8"/>
<proteinExistence type="predicted"/>
<feature type="compositionally biased region" description="Pro residues" evidence="2">
    <location>
        <begin position="572"/>
        <end position="584"/>
    </location>
</feature>
<gene>
    <name evidence="3" type="ORF">TVAG_286340</name>
</gene>
<dbReference type="eggNOG" id="KOG0084">
    <property type="taxonomic scope" value="Eukaryota"/>
</dbReference>
<dbReference type="InterPro" id="IPR040385">
    <property type="entry name" value="RABL6"/>
</dbReference>
<dbReference type="OrthoDB" id="207081at2759"/>
<feature type="compositionally biased region" description="Basic and acidic residues" evidence="2">
    <location>
        <begin position="982"/>
        <end position="1007"/>
    </location>
</feature>
<feature type="compositionally biased region" description="Basic and acidic residues" evidence="2">
    <location>
        <begin position="1084"/>
        <end position="1099"/>
    </location>
</feature>
<dbReference type="GO" id="GO:0005634">
    <property type="term" value="C:nucleus"/>
    <property type="evidence" value="ECO:0000318"/>
    <property type="project" value="GO_Central"/>
</dbReference>
<feature type="compositionally biased region" description="Basic and acidic residues" evidence="2">
    <location>
        <begin position="321"/>
        <end position="334"/>
    </location>
</feature>
<dbReference type="Gene3D" id="3.40.50.300">
    <property type="entry name" value="P-loop containing nucleotide triphosphate hydrolases"/>
    <property type="match status" value="1"/>
</dbReference>
<name>A2EPE8_TRIV3</name>
<dbReference type="STRING" id="5722.A2EPE8"/>
<dbReference type="RefSeq" id="XP_001317679.1">
    <property type="nucleotide sequence ID" value="XM_001317644.1"/>
</dbReference>
<dbReference type="VEuPathDB" id="TrichDB:TVAG_286340"/>
<evidence type="ECO:0000313" key="3">
    <source>
        <dbReference type="EMBL" id="EAY05456.1"/>
    </source>
</evidence>
<dbReference type="PANTHER" id="PTHR14932:SF1">
    <property type="entry name" value="RAB-LIKE PROTEIN 6"/>
    <property type="match status" value="1"/>
</dbReference>
<feature type="compositionally biased region" description="Polar residues" evidence="2">
    <location>
        <begin position="932"/>
        <end position="943"/>
    </location>
</feature>
<dbReference type="KEGG" id="tva:4763319"/>
<feature type="compositionally biased region" description="Basic and acidic residues" evidence="2">
    <location>
        <begin position="536"/>
        <end position="566"/>
    </location>
</feature>
<feature type="compositionally biased region" description="Acidic residues" evidence="2">
    <location>
        <begin position="1127"/>
        <end position="1144"/>
    </location>
</feature>
<feature type="compositionally biased region" description="Basic and acidic residues" evidence="2">
    <location>
        <begin position="402"/>
        <end position="416"/>
    </location>
</feature>
<feature type="compositionally biased region" description="Low complexity" evidence="2">
    <location>
        <begin position="365"/>
        <end position="387"/>
    </location>
</feature>
<reference evidence="3" key="1">
    <citation type="submission" date="2006-10" db="EMBL/GenBank/DDBJ databases">
        <authorList>
            <person name="Amadeo P."/>
            <person name="Zhao Q."/>
            <person name="Wortman J."/>
            <person name="Fraser-Liggett C."/>
            <person name="Carlton J."/>
        </authorList>
    </citation>
    <scope>NUCLEOTIDE SEQUENCE</scope>
    <source>
        <strain evidence="3">G3</strain>
    </source>
</reference>
<feature type="coiled-coil region" evidence="1">
    <location>
        <begin position="200"/>
        <end position="227"/>
    </location>
</feature>
<dbReference type="GO" id="GO:0005525">
    <property type="term" value="F:GTP binding"/>
    <property type="evidence" value="ECO:0000318"/>
    <property type="project" value="GO_Central"/>
</dbReference>
<feature type="compositionally biased region" description="Low complexity" evidence="2">
    <location>
        <begin position="1071"/>
        <end position="1082"/>
    </location>
</feature>
<dbReference type="InterPro" id="IPR027417">
    <property type="entry name" value="P-loop_NTPase"/>
</dbReference>
<feature type="region of interest" description="Disordered" evidence="2">
    <location>
        <begin position="786"/>
        <end position="815"/>
    </location>
</feature>
<feature type="compositionally biased region" description="Polar residues" evidence="2">
    <location>
        <begin position="1046"/>
        <end position="1059"/>
    </location>
</feature>
<feature type="compositionally biased region" description="Acidic residues" evidence="2">
    <location>
        <begin position="490"/>
        <end position="499"/>
    </location>
</feature>
<dbReference type="Proteomes" id="UP000001542">
    <property type="component" value="Unassembled WGS sequence"/>
</dbReference>
<dbReference type="SMR" id="A2EPE8"/>
<feature type="compositionally biased region" description="Basic and acidic residues" evidence="2">
    <location>
        <begin position="944"/>
        <end position="968"/>
    </location>
</feature>
<feature type="region of interest" description="Disordered" evidence="2">
    <location>
        <begin position="1"/>
        <end position="20"/>
    </location>
</feature>
<dbReference type="GO" id="GO:0005829">
    <property type="term" value="C:cytosol"/>
    <property type="evidence" value="ECO:0000318"/>
    <property type="project" value="GO_Central"/>
</dbReference>
<keyword evidence="1" id="KW-0175">Coiled coil</keyword>
<sequence>MGIEGSTAAPQSPAARPKQRQQVAHQILIVIRGARKTGKTNLLARMKGLQFIDQYKPTPIMQATELIWTPISSPNDKIKIVVWDVVDHALKLPNVPEGKELPDATTVDTFSRADGVVIIYDPRDEESARYALSVVNEAPEHLPKILVANFLDQFQEPPKIHPILEGVKDKIFHLNASMKSNAGLSEIAKWLDLPLHISLKKLYENLIVSANQELDSIKEELHIKEQEIENTPIQTQPETQNISDIKIGEITEGNDDKTKGDSMFWDNNDDEFKNIKMPANLPNLDFSTLEDTSNPLDNQQEEEIEKPKPQSRPPKKGSLRRILDKNKSAREKPKIIQRTQQKPIATVPVAQPEEKQEEEDEESNNENIKQIQPPKPSQPQIQKQPEPVVIPTIAEPADSFFDNEKAEEKEDDKGEFWGDDDDTPVVPPMKNIPKLDIKSDEITQIKPLNQIETAATKPEVEEKSMESVENQNEKIISSPKQNSSSKDNFFDEDNAEDEAAPAVPLLKNLPKLDIDDDQTEQKEKTQISRPPSRLQKLKEKTEKVSLKDRLKSKREGTAATKVEKPKLRGPAPVAPKKPAPPMPKPQQKLDSYDSIQNNAQSYDLFDSPVEKPNNSTQKPQQMIEEYDSFDSPKELTKIIENKPPQRIEDYDAFDTPQISSKAEKIKNYSENSVQSQNLSDDSQYNSSIPVEQPITSATSLSQNNLTEKEKPKPEPIEKVEEPKKEDVKTDDKPEIITKLPDEATKPETNTKNTEFDFDNAFKDIGSAQIQKEEEFNFGNAFKEVEEERKEEVKPQQQDKTQVLPENNQTISENKINDEFNFEEALKVIEKAEEKQNIDINTNIMANEPQNDDFDFNISFDKPEKKEETLNLGTDMFKPVESHEIPVQNEEDTADFWDEQLKVPPQPLESPAKSMPIDDNLMTDNFMPKESDFFTTDDINQESNKFFDEPSQEDDKKTQIIDGNKKETNSLVEEKIDNKFFDEDEKGTSFDDNKFFDDENKVNEEKENNNFFDDDESKEETKETNAFWGDDDENVPSIKPLAKLPTLDTSSLENPKTTKPTVLKKRNEPKTIKAANKTATKPKILPKETLPKPVLTEKPKILPKSAVTPKPAVIVKPPPPPPKPIVIENEEEEYNYDEDEDDFYK</sequence>
<dbReference type="AlphaFoldDB" id="A2EPE8"/>
<dbReference type="PANTHER" id="PTHR14932">
    <property type="entry name" value="RAS GTPASE-RELATED"/>
    <property type="match status" value="1"/>
</dbReference>
<evidence type="ECO:0000256" key="2">
    <source>
        <dbReference type="SAM" id="MobiDB-lite"/>
    </source>
</evidence>
<dbReference type="VEuPathDB" id="TrichDB:TVAGG3_0616240"/>
<feature type="compositionally biased region" description="Polar residues" evidence="2">
    <location>
        <begin position="467"/>
        <end position="486"/>
    </location>
</feature>
<accession>A2EPE8</accession>
<dbReference type="SUPFAM" id="SSF52540">
    <property type="entry name" value="P-loop containing nucleoside triphosphate hydrolases"/>
    <property type="match status" value="1"/>
</dbReference>
<feature type="compositionally biased region" description="Acidic residues" evidence="2">
    <location>
        <begin position="355"/>
        <end position="364"/>
    </location>
</feature>